<dbReference type="Pfam" id="PF13715">
    <property type="entry name" value="CarbopepD_reg_2"/>
    <property type="match status" value="1"/>
</dbReference>
<keyword evidence="6" id="KW-0798">TonB box</keyword>
<dbReference type="SUPFAM" id="SSF56935">
    <property type="entry name" value="Porins"/>
    <property type="match status" value="1"/>
</dbReference>
<keyword evidence="4" id="KW-0812">Transmembrane</keyword>
<reference evidence="12" key="1">
    <citation type="submission" date="2020-10" db="EMBL/GenBank/DDBJ databases">
        <authorList>
            <person name="Lu T."/>
            <person name="Wang Q."/>
            <person name="Han X."/>
        </authorList>
    </citation>
    <scope>NUCLEOTIDE SEQUENCE</scope>
    <source>
        <strain evidence="12">WQ 117</strain>
    </source>
</reference>
<dbReference type="GO" id="GO:0009279">
    <property type="term" value="C:cell outer membrane"/>
    <property type="evidence" value="ECO:0007669"/>
    <property type="project" value="UniProtKB-SubCell"/>
</dbReference>
<dbReference type="InterPro" id="IPR039426">
    <property type="entry name" value="TonB-dep_rcpt-like"/>
</dbReference>
<keyword evidence="9" id="KW-0998">Cell outer membrane</keyword>
<keyword evidence="7" id="KW-0472">Membrane</keyword>
<dbReference type="EMBL" id="JADGIK010000001">
    <property type="protein sequence ID" value="MBF0595923.1"/>
    <property type="molecule type" value="Genomic_DNA"/>
</dbReference>
<name>A0A8J7FV02_9FLAO</name>
<evidence type="ECO:0000256" key="8">
    <source>
        <dbReference type="ARBA" id="ARBA00023170"/>
    </source>
</evidence>
<proteinExistence type="predicted"/>
<evidence type="ECO:0000313" key="13">
    <source>
        <dbReference type="Proteomes" id="UP000608754"/>
    </source>
</evidence>
<keyword evidence="13" id="KW-1185">Reference proteome</keyword>
<evidence type="ECO:0000256" key="4">
    <source>
        <dbReference type="ARBA" id="ARBA00022692"/>
    </source>
</evidence>
<feature type="domain" description="TonB-dependent receptor-like beta-barrel" evidence="11">
    <location>
        <begin position="324"/>
        <end position="719"/>
    </location>
</feature>
<accession>A0A8J7FV02</accession>
<dbReference type="Gene3D" id="2.170.130.10">
    <property type="entry name" value="TonB-dependent receptor, plug domain"/>
    <property type="match status" value="1"/>
</dbReference>
<keyword evidence="2" id="KW-0813">Transport</keyword>
<evidence type="ECO:0000313" key="12">
    <source>
        <dbReference type="EMBL" id="MBF0595923.1"/>
    </source>
</evidence>
<dbReference type="InterPro" id="IPR008969">
    <property type="entry name" value="CarboxyPept-like_regulatory"/>
</dbReference>
<feature type="chain" id="PRO_5035232673" evidence="10">
    <location>
        <begin position="21"/>
        <end position="911"/>
    </location>
</feature>
<comment type="caution">
    <text evidence="12">The sequence shown here is derived from an EMBL/GenBank/DDBJ whole genome shotgun (WGS) entry which is preliminary data.</text>
</comment>
<evidence type="ECO:0000256" key="1">
    <source>
        <dbReference type="ARBA" id="ARBA00004571"/>
    </source>
</evidence>
<dbReference type="Proteomes" id="UP000608754">
    <property type="component" value="Unassembled WGS sequence"/>
</dbReference>
<dbReference type="Gene3D" id="2.40.170.20">
    <property type="entry name" value="TonB-dependent receptor, beta-barrel domain"/>
    <property type="match status" value="1"/>
</dbReference>
<evidence type="ECO:0000256" key="9">
    <source>
        <dbReference type="ARBA" id="ARBA00023237"/>
    </source>
</evidence>
<keyword evidence="8 12" id="KW-0675">Receptor</keyword>
<evidence type="ECO:0000256" key="10">
    <source>
        <dbReference type="SAM" id="SignalP"/>
    </source>
</evidence>
<dbReference type="RefSeq" id="WP_194181457.1">
    <property type="nucleotide sequence ID" value="NZ_JADGIK010000001.1"/>
</dbReference>
<dbReference type="InterPro" id="IPR000531">
    <property type="entry name" value="Beta-barrel_TonB"/>
</dbReference>
<gene>
    <name evidence="12" type="ORF">IM532_00355</name>
</gene>
<dbReference type="GO" id="GO:0015344">
    <property type="term" value="F:siderophore uptake transmembrane transporter activity"/>
    <property type="evidence" value="ECO:0007669"/>
    <property type="project" value="TreeGrafter"/>
</dbReference>
<comment type="subcellular location">
    <subcellularLocation>
        <location evidence="1">Cell outer membrane</location>
        <topology evidence="1">Multi-pass membrane protein</topology>
    </subcellularLocation>
</comment>
<organism evidence="12 13">
    <name type="scientific">Faecalibacter rhinopitheci</name>
    <dbReference type="NCBI Taxonomy" id="2779678"/>
    <lineage>
        <taxon>Bacteria</taxon>
        <taxon>Pseudomonadati</taxon>
        <taxon>Bacteroidota</taxon>
        <taxon>Flavobacteriia</taxon>
        <taxon>Flavobacteriales</taxon>
        <taxon>Weeksellaceae</taxon>
        <taxon>Faecalibacter</taxon>
    </lineage>
</organism>
<evidence type="ECO:0000256" key="3">
    <source>
        <dbReference type="ARBA" id="ARBA00022452"/>
    </source>
</evidence>
<dbReference type="PANTHER" id="PTHR30069">
    <property type="entry name" value="TONB-DEPENDENT OUTER MEMBRANE RECEPTOR"/>
    <property type="match status" value="1"/>
</dbReference>
<dbReference type="PANTHER" id="PTHR30069:SF29">
    <property type="entry name" value="HEMOGLOBIN AND HEMOGLOBIN-HAPTOGLOBIN-BINDING PROTEIN 1-RELATED"/>
    <property type="match status" value="1"/>
</dbReference>
<feature type="signal peptide" evidence="10">
    <location>
        <begin position="1"/>
        <end position="20"/>
    </location>
</feature>
<keyword evidence="3" id="KW-1134">Transmembrane beta strand</keyword>
<evidence type="ECO:0000256" key="6">
    <source>
        <dbReference type="ARBA" id="ARBA00023077"/>
    </source>
</evidence>
<dbReference type="InterPro" id="IPR036942">
    <property type="entry name" value="Beta-barrel_TonB_sf"/>
</dbReference>
<evidence type="ECO:0000256" key="2">
    <source>
        <dbReference type="ARBA" id="ARBA00022448"/>
    </source>
</evidence>
<dbReference type="SUPFAM" id="SSF49464">
    <property type="entry name" value="Carboxypeptidase regulatory domain-like"/>
    <property type="match status" value="1"/>
</dbReference>
<protein>
    <submittedName>
        <fullName evidence="12">TonB-dependent receptor</fullName>
    </submittedName>
</protein>
<dbReference type="GO" id="GO:0044718">
    <property type="term" value="P:siderophore transmembrane transport"/>
    <property type="evidence" value="ECO:0007669"/>
    <property type="project" value="TreeGrafter"/>
</dbReference>
<dbReference type="Pfam" id="PF00593">
    <property type="entry name" value="TonB_dep_Rec_b-barrel"/>
    <property type="match status" value="1"/>
</dbReference>
<dbReference type="AlphaFoldDB" id="A0A8J7FV02"/>
<evidence type="ECO:0000256" key="7">
    <source>
        <dbReference type="ARBA" id="ARBA00023136"/>
    </source>
</evidence>
<evidence type="ECO:0000259" key="11">
    <source>
        <dbReference type="Pfam" id="PF00593"/>
    </source>
</evidence>
<dbReference type="InterPro" id="IPR037066">
    <property type="entry name" value="Plug_dom_sf"/>
</dbReference>
<evidence type="ECO:0000256" key="5">
    <source>
        <dbReference type="ARBA" id="ARBA00022729"/>
    </source>
</evidence>
<keyword evidence="5 10" id="KW-0732">Signal</keyword>
<sequence>MKKGLLTLGMLVGCLLSVHAQRTISGKVLDENKNPLSNVLVQDPITKKWTHTNTDGKYSIEISNDNSYIIISQLGKDTQEIFLSPEDKNIDVILYKQSLRLDEVVITPKRKKDYSEITLGKEAIENVQAFSLNEVLEQLPGQFTPDFNNNQFKNIVFRTADNNVNISKLANGSKDRQDYFANRAYGTSVVLNDIPLSNNENMQSYSPNTSDPFSQSTVANNISNGSDNVFANSNYGYDLRDIGTNNIEEIKVIQGVAPAKYGDMSTGLILVTTKAGETPYRASISLRDATTEYNLAKGFKITDRNFLNTNFNFLESNADPRNSLTKFHRFSGNIAWKTNNKASNLTNTFTVNFSKNLDKVKGNPDDFSDPKVKNDKTIIRFSDNLKWNLNKSWIDTFNIDANFSYEKTVSFKEEWRNQGISAVTNATQTGINNAIIIPAQYFYNMNVEGIPISTYFNAEGIKSITTKSEWIHTLSVGISSRTSSNIGRGRYSTGNNVPNILTLSGASGGLGYRDYNFRNSKTVLQLAAYAEDQITKYFSNDAVYKLDLGLRYENQLGYSSFQPRVNTSYALNKFIRLRGGLGLTSKTPSLSQLYTGERYYDYLLGQGIYSVPNTGYVGWIQTYQLPGDNQNLKPIKTMNTEIGVDLNFGFGNLNITGFYNKMTDGITSLQDPFYKQIALIELNTAGPTPTYDVIGNKDQYFFSNNLVNGLTSEDKGIEAFMTFKRIKPLNLDIQINSSYIQTANKSQVKEYKISSVLTSNEKYGVYNGLKTNTEQLTLGSNFNYHLKKVGLLLSLRTEHILIMNHDRNQVRNPIGYLDKEFLYHEIPVQDQGNTDLYGNLINSPITGSEKLQKSIHNIHFRLSKDFLNGFKVSVYTTNIFGLKPTYIDSTNDRKIYPIAQFSLGGKLEYSF</sequence>